<reference evidence="6" key="2">
    <citation type="submission" date="2023-05" db="EMBL/GenBank/DDBJ databases">
        <authorList>
            <consortium name="Lawrence Berkeley National Laboratory"/>
            <person name="Steindorff A."/>
            <person name="Hensen N."/>
            <person name="Bonometti L."/>
            <person name="Westerberg I."/>
            <person name="Brannstrom I.O."/>
            <person name="Guillou S."/>
            <person name="Cros-Aarteil S."/>
            <person name="Calhoun S."/>
            <person name="Haridas S."/>
            <person name="Kuo A."/>
            <person name="Mondo S."/>
            <person name="Pangilinan J."/>
            <person name="Riley R."/>
            <person name="Labutti K."/>
            <person name="Andreopoulos B."/>
            <person name="Lipzen A."/>
            <person name="Chen C."/>
            <person name="Yanf M."/>
            <person name="Daum C."/>
            <person name="Ng V."/>
            <person name="Clum A."/>
            <person name="Ohm R."/>
            <person name="Martin F."/>
            <person name="Silar P."/>
            <person name="Natvig D."/>
            <person name="Lalanne C."/>
            <person name="Gautier V."/>
            <person name="Ament-Velasquez S.L."/>
            <person name="Kruys A."/>
            <person name="Hutchinson M.I."/>
            <person name="Powell A.J."/>
            <person name="Barry K."/>
            <person name="Miller A.N."/>
            <person name="Grigoriev I.V."/>
            <person name="Debuchy R."/>
            <person name="Gladieux P."/>
            <person name="Thoren M.H."/>
            <person name="Johannesson H."/>
        </authorList>
    </citation>
    <scope>NUCLEOTIDE SEQUENCE</scope>
    <source>
        <strain evidence="6">CBS 990.96</strain>
    </source>
</reference>
<evidence type="ECO:0000256" key="2">
    <source>
        <dbReference type="PROSITE-ProRule" id="PRU00285"/>
    </source>
</evidence>
<dbReference type="InterPro" id="IPR031107">
    <property type="entry name" value="Small_HSP"/>
</dbReference>
<dbReference type="InterPro" id="IPR008978">
    <property type="entry name" value="HSP20-like_chaperone"/>
</dbReference>
<organism evidence="6 7">
    <name type="scientific">Podospora fimiseda</name>
    <dbReference type="NCBI Taxonomy" id="252190"/>
    <lineage>
        <taxon>Eukaryota</taxon>
        <taxon>Fungi</taxon>
        <taxon>Dikarya</taxon>
        <taxon>Ascomycota</taxon>
        <taxon>Pezizomycotina</taxon>
        <taxon>Sordariomycetes</taxon>
        <taxon>Sordariomycetidae</taxon>
        <taxon>Sordariales</taxon>
        <taxon>Podosporaceae</taxon>
        <taxon>Podospora</taxon>
    </lineage>
</organism>
<evidence type="ECO:0000259" key="5">
    <source>
        <dbReference type="PROSITE" id="PS01031"/>
    </source>
</evidence>
<evidence type="ECO:0000313" key="6">
    <source>
        <dbReference type="EMBL" id="KAK4224616.1"/>
    </source>
</evidence>
<comment type="caution">
    <text evidence="6">The sequence shown here is derived from an EMBL/GenBank/DDBJ whole genome shotgun (WGS) entry which is preliminary data.</text>
</comment>
<comment type="similarity">
    <text evidence="2 3">Belongs to the small heat shock protein (HSP20) family.</text>
</comment>
<dbReference type="Pfam" id="PF00011">
    <property type="entry name" value="HSP20"/>
    <property type="match status" value="1"/>
</dbReference>
<dbReference type="SUPFAM" id="SSF49764">
    <property type="entry name" value="HSP20-like chaperones"/>
    <property type="match status" value="1"/>
</dbReference>
<evidence type="ECO:0000256" key="4">
    <source>
        <dbReference type="SAM" id="MobiDB-lite"/>
    </source>
</evidence>
<dbReference type="CDD" id="cd06464">
    <property type="entry name" value="ACD_sHsps-like"/>
    <property type="match status" value="1"/>
</dbReference>
<dbReference type="Gene3D" id="2.60.40.790">
    <property type="match status" value="1"/>
</dbReference>
<reference evidence="6" key="1">
    <citation type="journal article" date="2023" name="Mol. Phylogenet. Evol.">
        <title>Genome-scale phylogeny and comparative genomics of the fungal order Sordariales.</title>
        <authorList>
            <person name="Hensen N."/>
            <person name="Bonometti L."/>
            <person name="Westerberg I."/>
            <person name="Brannstrom I.O."/>
            <person name="Guillou S."/>
            <person name="Cros-Aarteil S."/>
            <person name="Calhoun S."/>
            <person name="Haridas S."/>
            <person name="Kuo A."/>
            <person name="Mondo S."/>
            <person name="Pangilinan J."/>
            <person name="Riley R."/>
            <person name="LaButti K."/>
            <person name="Andreopoulos B."/>
            <person name="Lipzen A."/>
            <person name="Chen C."/>
            <person name="Yan M."/>
            <person name="Daum C."/>
            <person name="Ng V."/>
            <person name="Clum A."/>
            <person name="Steindorff A."/>
            <person name="Ohm R.A."/>
            <person name="Martin F."/>
            <person name="Silar P."/>
            <person name="Natvig D.O."/>
            <person name="Lalanne C."/>
            <person name="Gautier V."/>
            <person name="Ament-Velasquez S.L."/>
            <person name="Kruys A."/>
            <person name="Hutchinson M.I."/>
            <person name="Powell A.J."/>
            <person name="Barry K."/>
            <person name="Miller A.N."/>
            <person name="Grigoriev I.V."/>
            <person name="Debuchy R."/>
            <person name="Gladieux P."/>
            <person name="Hiltunen Thoren M."/>
            <person name="Johannesson H."/>
        </authorList>
    </citation>
    <scope>NUCLEOTIDE SEQUENCE</scope>
    <source>
        <strain evidence="6">CBS 990.96</strain>
    </source>
</reference>
<dbReference type="PANTHER" id="PTHR11527">
    <property type="entry name" value="HEAT-SHOCK PROTEIN 20 FAMILY MEMBER"/>
    <property type="match status" value="1"/>
</dbReference>
<feature type="compositionally biased region" description="Basic and acidic residues" evidence="4">
    <location>
        <begin position="119"/>
        <end position="128"/>
    </location>
</feature>
<dbReference type="AlphaFoldDB" id="A0AAN7BJE3"/>
<dbReference type="Proteomes" id="UP001301958">
    <property type="component" value="Unassembled WGS sequence"/>
</dbReference>
<keyword evidence="1" id="KW-0346">Stress response</keyword>
<feature type="domain" description="SHSP" evidence="5">
    <location>
        <begin position="44"/>
        <end position="205"/>
    </location>
</feature>
<proteinExistence type="inferred from homology"/>
<sequence>MAFSIPRDFTDPSFTPLFRLLSDWDAYTQEANTHKAGAHNGHRSLRKSFVPKFDFRETETAYELHGDLPGISKEDITIEFPETQAIRIRGHIERNYTSNNNAGAITQNGEASSSHKAKATVEDEKPEGQETAVATKDKNNAVEKQQQAPRERYLLQERYAGEFTRTFNIPTMIDHDNVSASFTDGVLTVTLPKAKKPEPRRIVIH</sequence>
<feature type="compositionally biased region" description="Polar residues" evidence="4">
    <location>
        <begin position="99"/>
        <end position="114"/>
    </location>
</feature>
<keyword evidence="7" id="KW-1185">Reference proteome</keyword>
<accession>A0AAN7BJE3</accession>
<protein>
    <submittedName>
        <fullName evidence="6">HSP20-like chaperone</fullName>
    </submittedName>
</protein>
<dbReference type="EMBL" id="MU865388">
    <property type="protein sequence ID" value="KAK4224616.1"/>
    <property type="molecule type" value="Genomic_DNA"/>
</dbReference>
<evidence type="ECO:0000313" key="7">
    <source>
        <dbReference type="Proteomes" id="UP001301958"/>
    </source>
</evidence>
<dbReference type="InterPro" id="IPR002068">
    <property type="entry name" value="A-crystallin/Hsp20_dom"/>
</dbReference>
<gene>
    <name evidence="6" type="ORF">QBC38DRAFT_370701</name>
</gene>
<evidence type="ECO:0000256" key="1">
    <source>
        <dbReference type="ARBA" id="ARBA00023016"/>
    </source>
</evidence>
<dbReference type="PROSITE" id="PS01031">
    <property type="entry name" value="SHSP"/>
    <property type="match status" value="1"/>
</dbReference>
<feature type="region of interest" description="Disordered" evidence="4">
    <location>
        <begin position="99"/>
        <end position="150"/>
    </location>
</feature>
<name>A0AAN7BJE3_9PEZI</name>
<evidence type="ECO:0000256" key="3">
    <source>
        <dbReference type="RuleBase" id="RU003616"/>
    </source>
</evidence>